<keyword evidence="4 8" id="KW-1133">Transmembrane helix</keyword>
<gene>
    <name evidence="11" type="ORF">DMAD_00082</name>
</gene>
<evidence type="ECO:0000259" key="10">
    <source>
        <dbReference type="Pfam" id="PF20519"/>
    </source>
</evidence>
<keyword evidence="3 8" id="KW-0812">Transmembrane</keyword>
<feature type="transmembrane region" description="Helical" evidence="8">
    <location>
        <begin position="472"/>
        <end position="493"/>
    </location>
</feature>
<comment type="subcellular location">
    <subcellularLocation>
        <location evidence="1">Membrane</location>
        <topology evidence="1">Multi-pass membrane protein</topology>
    </subcellularLocation>
</comment>
<accession>A0AAU9FVY7</accession>
<feature type="transmembrane region" description="Helical" evidence="8">
    <location>
        <begin position="565"/>
        <end position="586"/>
    </location>
</feature>
<feature type="region of interest" description="Disordered" evidence="7">
    <location>
        <begin position="213"/>
        <end position="244"/>
    </location>
</feature>
<feature type="domain" description="Polycystin" evidence="10">
    <location>
        <begin position="273"/>
        <end position="426"/>
    </location>
</feature>
<dbReference type="InterPro" id="IPR051223">
    <property type="entry name" value="Polycystin"/>
</dbReference>
<feature type="compositionally biased region" description="Pro residues" evidence="7">
    <location>
        <begin position="16"/>
        <end position="31"/>
    </location>
</feature>
<evidence type="ECO:0000256" key="2">
    <source>
        <dbReference type="ARBA" id="ARBA00007200"/>
    </source>
</evidence>
<dbReference type="Pfam" id="PF08016">
    <property type="entry name" value="PKD_channel"/>
    <property type="match status" value="1"/>
</dbReference>
<evidence type="ECO:0000256" key="6">
    <source>
        <dbReference type="SAM" id="Coils"/>
    </source>
</evidence>
<feature type="transmembrane region" description="Helical" evidence="8">
    <location>
        <begin position="439"/>
        <end position="460"/>
    </location>
</feature>
<dbReference type="Proteomes" id="UP001500889">
    <property type="component" value="Chromosome A"/>
</dbReference>
<dbReference type="FunFam" id="1.10.287.70:FF:000086">
    <property type="entry name" value="Polycystic kidney disease 2"/>
    <property type="match status" value="1"/>
</dbReference>
<sequence length="778" mass="88957">MAQQGQDDRPKVPGQRPSPPTRPSRGVPPPSHQRSLGCLEFQERPTTSLIQSQAQAVVQADLPLSIRQAQDTQRETKFGLFGQKGIATDLGLRRKSRAPYRMKQKKSQILYTTDEEVVDGLTEFGVFFIFLVVTSLVTVSVRHPHSFHFNEKMAKLFRFREMFLAPSVTTSFSKMLTIQDWWDYLEYNFVITLRGGMTITTAGTFVCPTPNVTTQLANNDDRRRRGRQGGAGEHSEGRFENANSDGIDLNWSPIDVGRRQACGAEDINISEPGPHRVLLHENLMLGPPRLRQIRVRKGTCHMNKAFVQFFSSCYSEFTNAVADNSREHKGTPYRTMRELDATPIWTLLNVYACGGYSIDLTYDKNENLKALNELKHVHWLDRGSRLCLVEFNLHNENMGVFQSVKIIAELLPTGGAMPRAHFQTVKKYSFFSDHSMTMIVVHIFWYIMVFYYTFVFITHLAQSTCKVYFKSVLHIIDASVLLICYLAVIYNVWHTFEVKSIISMAQVSQGYLSLDVLCLCNTIYGKMMAVLDCLVWIKIFKFITFNKSLFQFTATVQRSSRDLPGFSLIFGIVCMTYAQVGLLLFGTEHPDFRNHLTSFFTMIRMILGDFQYKLMGQANRILGPIFFVSYIVIVVFILLNMVIAMLIGTYKTVKSDDVTRGRSILGSYVYKKLSLAYYWITHCGQKRQRQPDNAADKDSTAAEGVAEVWGDSTAVTEARLIKEHHPGVADKDYDRLNIRLDQLEKVLKQILINMEDILKRIEVYRLRRTNQNNRESSP</sequence>
<dbReference type="GO" id="GO:0016020">
    <property type="term" value="C:membrane"/>
    <property type="evidence" value="ECO:0007669"/>
    <property type="project" value="UniProtKB-SubCell"/>
</dbReference>
<dbReference type="EMBL" id="AP029266">
    <property type="protein sequence ID" value="BFF99973.1"/>
    <property type="molecule type" value="Genomic_DNA"/>
</dbReference>
<feature type="region of interest" description="Disordered" evidence="7">
    <location>
        <begin position="1"/>
        <end position="35"/>
    </location>
</feature>
<feature type="domain" description="Polycystin cation channel PKD1/PKD2" evidence="9">
    <location>
        <begin position="430"/>
        <end position="653"/>
    </location>
</feature>
<keyword evidence="6" id="KW-0175">Coiled coil</keyword>
<evidence type="ECO:0000259" key="9">
    <source>
        <dbReference type="Pfam" id="PF08016"/>
    </source>
</evidence>
<organism evidence="11 12">
    <name type="scientific">Drosophila madeirensis</name>
    <name type="common">Fruit fly</name>
    <dbReference type="NCBI Taxonomy" id="30013"/>
    <lineage>
        <taxon>Eukaryota</taxon>
        <taxon>Metazoa</taxon>
        <taxon>Ecdysozoa</taxon>
        <taxon>Arthropoda</taxon>
        <taxon>Hexapoda</taxon>
        <taxon>Insecta</taxon>
        <taxon>Pterygota</taxon>
        <taxon>Neoptera</taxon>
        <taxon>Endopterygota</taxon>
        <taxon>Diptera</taxon>
        <taxon>Brachycera</taxon>
        <taxon>Muscomorpha</taxon>
        <taxon>Ephydroidea</taxon>
        <taxon>Drosophilidae</taxon>
        <taxon>Drosophila</taxon>
        <taxon>Sophophora</taxon>
    </lineage>
</organism>
<reference evidence="11 12" key="1">
    <citation type="submission" date="2024-02" db="EMBL/GenBank/DDBJ databases">
        <title>A chromosome-level genome assembly of Drosophila madeirensis, a fruit fly species endemic to Madeira island.</title>
        <authorList>
            <person name="Tomihara K."/>
            <person name="Llopart A."/>
            <person name="Yamamoto D."/>
        </authorList>
    </citation>
    <scope>NUCLEOTIDE SEQUENCE [LARGE SCALE GENOMIC DNA]</scope>
    <source>
        <strain evidence="11 12">RF1</strain>
    </source>
</reference>
<dbReference type="InterPro" id="IPR046791">
    <property type="entry name" value="Polycystin_dom"/>
</dbReference>
<evidence type="ECO:0000256" key="7">
    <source>
        <dbReference type="SAM" id="MobiDB-lite"/>
    </source>
</evidence>
<dbReference type="InterPro" id="IPR013122">
    <property type="entry name" value="PKD1_2_channel"/>
</dbReference>
<feature type="compositionally biased region" description="Basic and acidic residues" evidence="7">
    <location>
        <begin position="1"/>
        <end position="11"/>
    </location>
</feature>
<proteinExistence type="inferred from homology"/>
<comment type="similarity">
    <text evidence="2">Belongs to the polycystin family.</text>
</comment>
<feature type="coiled-coil region" evidence="6">
    <location>
        <begin position="733"/>
        <end position="760"/>
    </location>
</feature>
<dbReference type="GO" id="GO:0005262">
    <property type="term" value="F:calcium channel activity"/>
    <property type="evidence" value="ECO:0007669"/>
    <property type="project" value="TreeGrafter"/>
</dbReference>
<name>A0AAU9FVY7_DROMD</name>
<evidence type="ECO:0000313" key="12">
    <source>
        <dbReference type="Proteomes" id="UP001500889"/>
    </source>
</evidence>
<evidence type="ECO:0000256" key="4">
    <source>
        <dbReference type="ARBA" id="ARBA00022989"/>
    </source>
</evidence>
<keyword evidence="5 8" id="KW-0472">Membrane</keyword>
<keyword evidence="12" id="KW-1185">Reference proteome</keyword>
<dbReference type="PANTHER" id="PTHR10877:SF183">
    <property type="entry name" value="AT14535P-RELATED"/>
    <property type="match status" value="1"/>
</dbReference>
<protein>
    <submittedName>
        <fullName evidence="11">Polycystic kidney disease 2-like 2 protein</fullName>
    </submittedName>
</protein>
<evidence type="ECO:0000313" key="11">
    <source>
        <dbReference type="EMBL" id="BFF99973.1"/>
    </source>
</evidence>
<dbReference type="GO" id="GO:0050982">
    <property type="term" value="P:detection of mechanical stimulus"/>
    <property type="evidence" value="ECO:0007669"/>
    <property type="project" value="TreeGrafter"/>
</dbReference>
<evidence type="ECO:0000256" key="1">
    <source>
        <dbReference type="ARBA" id="ARBA00004141"/>
    </source>
</evidence>
<evidence type="ECO:0000256" key="5">
    <source>
        <dbReference type="ARBA" id="ARBA00023136"/>
    </source>
</evidence>
<dbReference type="Gene3D" id="1.10.287.70">
    <property type="match status" value="1"/>
</dbReference>
<dbReference type="AlphaFoldDB" id="A0AAU9FVY7"/>
<feature type="transmembrane region" description="Helical" evidence="8">
    <location>
        <begin position="622"/>
        <end position="647"/>
    </location>
</feature>
<feature type="transmembrane region" description="Helical" evidence="8">
    <location>
        <begin position="523"/>
        <end position="544"/>
    </location>
</feature>
<dbReference type="Pfam" id="PF20519">
    <property type="entry name" value="Polycystin_dom"/>
    <property type="match status" value="1"/>
</dbReference>
<evidence type="ECO:0000256" key="3">
    <source>
        <dbReference type="ARBA" id="ARBA00022692"/>
    </source>
</evidence>
<evidence type="ECO:0000256" key="8">
    <source>
        <dbReference type="SAM" id="Phobius"/>
    </source>
</evidence>
<dbReference type="PANTHER" id="PTHR10877">
    <property type="entry name" value="POLYCYSTIN FAMILY MEMBER"/>
    <property type="match status" value="1"/>
</dbReference>